<keyword evidence="10 22" id="KW-0732">Signal</keyword>
<dbReference type="FunFam" id="1.10.390.10:FF:000013">
    <property type="entry name" value="Aminopeptidase N"/>
    <property type="match status" value="1"/>
</dbReference>
<evidence type="ECO:0000256" key="3">
    <source>
        <dbReference type="ARBA" id="ARBA00010136"/>
    </source>
</evidence>
<keyword evidence="14" id="KW-1133">Transmembrane helix</keyword>
<gene>
    <name evidence="26" type="ORF">ALC53_13367</name>
</gene>
<comment type="cofactor">
    <cofactor evidence="20">
        <name>Zn(2+)</name>
        <dbReference type="ChEBI" id="CHEBI:29105"/>
    </cofactor>
    <text evidence="20">Binds 1 zinc ion per subunit.</text>
</comment>
<feature type="binding site" evidence="20">
    <location>
        <position position="336"/>
    </location>
    <ligand>
        <name>Zn(2+)</name>
        <dbReference type="ChEBI" id="CHEBI:29105"/>
        <note>catalytic</note>
    </ligand>
</feature>
<name>A0A195AWC8_9HYME</name>
<evidence type="ECO:0000256" key="10">
    <source>
        <dbReference type="ARBA" id="ARBA00022729"/>
    </source>
</evidence>
<keyword evidence="5" id="KW-1003">Cell membrane</keyword>
<dbReference type="GO" id="GO:0070006">
    <property type="term" value="F:metalloaminopeptidase activity"/>
    <property type="evidence" value="ECO:0007669"/>
    <property type="project" value="TreeGrafter"/>
</dbReference>
<evidence type="ECO:0000313" key="27">
    <source>
        <dbReference type="Proteomes" id="UP000078540"/>
    </source>
</evidence>
<proteinExistence type="inferred from homology"/>
<dbReference type="GO" id="GO:0006508">
    <property type="term" value="P:proteolysis"/>
    <property type="evidence" value="ECO:0007669"/>
    <property type="project" value="UniProtKB-KW"/>
</dbReference>
<dbReference type="GO" id="GO:0008270">
    <property type="term" value="F:zinc ion binding"/>
    <property type="evidence" value="ECO:0007669"/>
    <property type="project" value="InterPro"/>
</dbReference>
<sequence length="1746" mass="204730">MRFLKLLLNIDVILISRTVSCIDNNLEIIDRLPNNTIPIHYNINLTPYLEEGNFTFHGESNVNIEIRYKSSKISLHSRDLEINKTATTLINDKDTVYKPMKHIHNNVTNILTLNFNNVLLPGLYILNMKFSGNLLPVSRQRGFIKFPYTIDKGNDTKWLAATHFEPNGARRTFPCWDEPALKATFNISVKHHQKYGVLSNMPIQQQFLEQDGMMQTHFDITPIMSTYIVAIVMSDFVRVPNANKTINMWCKSSLTSKVKFAHGIAEKVVKFLIQYTNSSQKVPKMDHVLISNFTVGGMENWGLIIYHESKIIYDDSSNPIYRKTEIALTIAHELAHQWFGNLVTPSWWSYLWLSEGFAAFFETYIINKIFQDWRLMDFLLIRTVQRCFLKDIGSMNSVTLKLGNTLEKKSLFSDEVYKKAPVLLRMLLNTITDEVFRNGLITYLTTHQFSSASPDDLWSAMQSALDESDVPHKDYRIKEVMDTWINQKRYPFVDVVRNYETGEVTISQTCVWQYGETENKTTKWWIPITFATQSNPDFSNTVPRYWLRPDQHNISFTINSSDWIILNLQQTGYYRVSYDVKNYQKIAHYLNSKEYKNIHVVNRAQIIIDLLTMVFADRINGYLFVHLISYLFQEREYAAWQPLFQMIKSISKILLQPEFYHIKVGLYSPSYIKLLLYYVGYVDNTNDDDITKLTRLNALKWACTLGHEECKKMTALKLSEHLVDPKTYKISYEEKFMYCIGMMAANRTTWDKMLELYLKDKKFKKQILKSLSCAEDPDIIINYLNIISLNTSLFHDDEHSFVFKKILEKYASNDKIHRYSESVLYYVGYIDNPNDDDITKLTRINALKVSRTNLFQVKRFSETIFNPLILSEIKKFMYKKRISYKVDIDDKFYFREEDLIENLLLIQIIDRLPKNTIPIRYNIHLTTYLKEGNYTFYGESNINIKIRYASSIISLHSRELEIIETLTTLINDNGTIYKPMKHTHNNVTDILTLSFNDVLSSGLYILNMKFIGYFSEPSEKLGFIKFSYIDIEEKKLAFAVTHFSPNGARRMFPCWDEPALKATFNISVMHHAQYTLLSNMPVEEIYDKKDDMRTTYFKITPIMPTYTVAIAMLQFISFSSLVHETIHTFWCRRSSLVPTNLGFAYNISEKIMDILIEYTNSSLKISKIDHIVIPEFTINGMGNWGLITYDYSNLIYDKKKDSIYGKISITMFITHELVLQWFGNLVTPAWWSYLWLSEGIASFIQKIVVKKIFKLPIMYLLDIEDIQRCLLQDTGSLNSVTLKFSFGDTVDEFPSRYATEIYNKSPILLRMLYNTITAEVFRKGLITYLVKHQFSTAIPNDLWSAMQSALNESDIPHENYTIKEVMDTWMNQERYPLVHVERNYETGEVTISQTCVRQYGETENKTTKWWIPITFATQSNPDFSNTVPRYWLRPDQHNISFIINSDDWIIVNLQLSGYYRVNYDIRNWEKISHYLNTNEYVNIHVLNRAQIIADSHAMVIDNRINGYLYLQLINYLKRDTNGVAWQPLLDILQTISKPLLLPEMKHVKKRYKQLLHKFLQHIKYKGNRNDDDVTKLIRLTALKCACDFGNKKCKKIIALKLNRHVMNPKTHKILREEKFMYCTGMMAANSTTWNKMFDIYIKRKLKEDPKRLLKGLSCAENPNIIINYLNILAFNTSFFDNDDHLHVFTYILKRHSHNDKILKYILNNFEAIKPKSLSIPAMVKLILDNVYFFKEIDKVNFIILNL</sequence>
<dbReference type="GO" id="GO:0005737">
    <property type="term" value="C:cytoplasm"/>
    <property type="evidence" value="ECO:0007669"/>
    <property type="project" value="TreeGrafter"/>
</dbReference>
<dbReference type="GO" id="GO:0005886">
    <property type="term" value="C:plasma membrane"/>
    <property type="evidence" value="ECO:0007669"/>
    <property type="project" value="UniProtKB-SubCell"/>
</dbReference>
<evidence type="ECO:0000259" key="24">
    <source>
        <dbReference type="Pfam" id="PF11838"/>
    </source>
</evidence>
<dbReference type="PRINTS" id="PR00756">
    <property type="entry name" value="ALADIPTASE"/>
</dbReference>
<keyword evidence="18" id="KW-0449">Lipoprotein</keyword>
<evidence type="ECO:0000256" key="18">
    <source>
        <dbReference type="ARBA" id="ARBA00023288"/>
    </source>
</evidence>
<evidence type="ECO:0000256" key="12">
    <source>
        <dbReference type="ARBA" id="ARBA00022833"/>
    </source>
</evidence>
<evidence type="ECO:0000313" key="26">
    <source>
        <dbReference type="EMBL" id="KYM76340.1"/>
    </source>
</evidence>
<dbReference type="Proteomes" id="UP000078540">
    <property type="component" value="Unassembled WGS sequence"/>
</dbReference>
<feature type="active site" description="Proton acceptor" evidence="19">
    <location>
        <position position="333"/>
    </location>
</feature>
<dbReference type="FunFam" id="2.60.40.1910:FF:000008">
    <property type="entry name" value="Aminopeptidase"/>
    <property type="match status" value="2"/>
</dbReference>
<dbReference type="GO" id="GO:0042277">
    <property type="term" value="F:peptide binding"/>
    <property type="evidence" value="ECO:0007669"/>
    <property type="project" value="TreeGrafter"/>
</dbReference>
<evidence type="ECO:0000256" key="19">
    <source>
        <dbReference type="PIRSR" id="PIRSR634016-1"/>
    </source>
</evidence>
<feature type="binding site" evidence="20">
    <location>
        <position position="355"/>
    </location>
    <ligand>
        <name>Zn(2+)</name>
        <dbReference type="ChEBI" id="CHEBI:29105"/>
        <note>catalytic</note>
    </ligand>
</feature>
<feature type="domain" description="ERAP1-like C-terminal" evidence="24">
    <location>
        <begin position="1448"/>
        <end position="1724"/>
    </location>
</feature>
<dbReference type="InterPro" id="IPR024571">
    <property type="entry name" value="ERAP1-like_C_dom"/>
</dbReference>
<dbReference type="InterPro" id="IPR027268">
    <property type="entry name" value="Peptidase_M4/M1_CTD_sf"/>
</dbReference>
<evidence type="ECO:0000256" key="22">
    <source>
        <dbReference type="SAM" id="SignalP"/>
    </source>
</evidence>
<dbReference type="PANTHER" id="PTHR11533:SF290">
    <property type="entry name" value="AMINOPEPTIDASE"/>
    <property type="match status" value="1"/>
</dbReference>
<evidence type="ECO:0000256" key="15">
    <source>
        <dbReference type="ARBA" id="ARBA00023049"/>
    </source>
</evidence>
<dbReference type="STRING" id="520822.A0A195AWC8"/>
<keyword evidence="7" id="KW-0645">Protease</keyword>
<keyword evidence="13" id="KW-0735">Signal-anchor</keyword>
<evidence type="ECO:0000259" key="23">
    <source>
        <dbReference type="Pfam" id="PF01433"/>
    </source>
</evidence>
<keyword evidence="15" id="KW-0482">Metalloprotease</keyword>
<dbReference type="Pfam" id="PF01433">
    <property type="entry name" value="Peptidase_M1"/>
    <property type="match status" value="2"/>
</dbReference>
<feature type="site" description="Transition state stabilizer" evidence="21">
    <location>
        <position position="417"/>
    </location>
</feature>
<dbReference type="InterPro" id="IPR045357">
    <property type="entry name" value="Aminopeptidase_N-like_N"/>
</dbReference>
<evidence type="ECO:0000256" key="8">
    <source>
        <dbReference type="ARBA" id="ARBA00022692"/>
    </source>
</evidence>
<dbReference type="InterPro" id="IPR014782">
    <property type="entry name" value="Peptidase_M1_dom"/>
</dbReference>
<feature type="domain" description="Aminopeptidase N-like N-terminal" evidence="25">
    <location>
        <begin position="38"/>
        <end position="228"/>
    </location>
</feature>
<dbReference type="EMBL" id="KQ976731">
    <property type="protein sequence ID" value="KYM76340.1"/>
    <property type="molecule type" value="Genomic_DNA"/>
</dbReference>
<dbReference type="Gene3D" id="1.25.50.20">
    <property type="match status" value="2"/>
</dbReference>
<evidence type="ECO:0000256" key="20">
    <source>
        <dbReference type="PIRSR" id="PIRSR634016-3"/>
    </source>
</evidence>
<dbReference type="InterPro" id="IPR034016">
    <property type="entry name" value="M1_APN-typ"/>
</dbReference>
<dbReference type="InterPro" id="IPR050344">
    <property type="entry name" value="Peptidase_M1_aminopeptidases"/>
</dbReference>
<dbReference type="Gene3D" id="2.60.40.1910">
    <property type="match status" value="2"/>
</dbReference>
<feature type="binding site" evidence="20">
    <location>
        <position position="332"/>
    </location>
    <ligand>
        <name>Zn(2+)</name>
        <dbReference type="ChEBI" id="CHEBI:29105"/>
        <note>catalytic</note>
    </ligand>
</feature>
<comment type="similarity">
    <text evidence="3">Belongs to the peptidase M1 family.</text>
</comment>
<dbReference type="PANTHER" id="PTHR11533">
    <property type="entry name" value="PROTEASE M1 ZINC METALLOPROTEASE"/>
    <property type="match status" value="1"/>
</dbReference>
<dbReference type="InterPro" id="IPR001930">
    <property type="entry name" value="Peptidase_M1"/>
</dbReference>
<organism evidence="26 27">
    <name type="scientific">Atta colombica</name>
    <dbReference type="NCBI Taxonomy" id="520822"/>
    <lineage>
        <taxon>Eukaryota</taxon>
        <taxon>Metazoa</taxon>
        <taxon>Ecdysozoa</taxon>
        <taxon>Arthropoda</taxon>
        <taxon>Hexapoda</taxon>
        <taxon>Insecta</taxon>
        <taxon>Pterygota</taxon>
        <taxon>Neoptera</taxon>
        <taxon>Endopterygota</taxon>
        <taxon>Hymenoptera</taxon>
        <taxon>Apocrita</taxon>
        <taxon>Aculeata</taxon>
        <taxon>Formicoidea</taxon>
        <taxon>Formicidae</taxon>
        <taxon>Myrmicinae</taxon>
        <taxon>Atta</taxon>
    </lineage>
</organism>
<keyword evidence="12 20" id="KW-0862">Zinc</keyword>
<dbReference type="GO" id="GO:0005615">
    <property type="term" value="C:extracellular space"/>
    <property type="evidence" value="ECO:0007669"/>
    <property type="project" value="TreeGrafter"/>
</dbReference>
<dbReference type="Gene3D" id="2.60.40.1730">
    <property type="entry name" value="tricorn interacting facor f3 domain"/>
    <property type="match status" value="2"/>
</dbReference>
<dbReference type="SUPFAM" id="SSF55486">
    <property type="entry name" value="Metalloproteases ('zincins'), catalytic domain"/>
    <property type="match status" value="2"/>
</dbReference>
<evidence type="ECO:0000256" key="6">
    <source>
        <dbReference type="ARBA" id="ARBA00022622"/>
    </source>
</evidence>
<keyword evidence="9 20" id="KW-0479">Metal-binding</keyword>
<dbReference type="CDD" id="cd09601">
    <property type="entry name" value="M1_APN-Q_like"/>
    <property type="match status" value="2"/>
</dbReference>
<feature type="signal peptide" evidence="22">
    <location>
        <begin position="1"/>
        <end position="21"/>
    </location>
</feature>
<dbReference type="GO" id="GO:0043171">
    <property type="term" value="P:peptide catabolic process"/>
    <property type="evidence" value="ECO:0007669"/>
    <property type="project" value="TreeGrafter"/>
</dbReference>
<evidence type="ECO:0000256" key="16">
    <source>
        <dbReference type="ARBA" id="ARBA00023136"/>
    </source>
</evidence>
<evidence type="ECO:0000256" key="11">
    <source>
        <dbReference type="ARBA" id="ARBA00022801"/>
    </source>
</evidence>
<evidence type="ECO:0000256" key="4">
    <source>
        <dbReference type="ARBA" id="ARBA00022438"/>
    </source>
</evidence>
<feature type="domain" description="Peptidase M1 membrane alanine aminopeptidase" evidence="23">
    <location>
        <begin position="261"/>
        <end position="484"/>
    </location>
</feature>
<keyword evidence="4" id="KW-0031">Aminopeptidase</keyword>
<evidence type="ECO:0000256" key="17">
    <source>
        <dbReference type="ARBA" id="ARBA00023180"/>
    </source>
</evidence>
<dbReference type="Gene3D" id="1.10.390.10">
    <property type="entry name" value="Neutral Protease Domain 2"/>
    <property type="match status" value="2"/>
</dbReference>
<evidence type="ECO:0000256" key="14">
    <source>
        <dbReference type="ARBA" id="ARBA00022989"/>
    </source>
</evidence>
<accession>A0A195AWC8</accession>
<keyword evidence="6" id="KW-0336">GPI-anchor</keyword>
<reference evidence="26 27" key="1">
    <citation type="submission" date="2015-09" db="EMBL/GenBank/DDBJ databases">
        <title>Atta colombica WGS genome.</title>
        <authorList>
            <person name="Nygaard S."/>
            <person name="Hu H."/>
            <person name="Boomsma J."/>
            <person name="Zhang G."/>
        </authorList>
    </citation>
    <scope>NUCLEOTIDE SEQUENCE [LARGE SCALE GENOMIC DNA]</scope>
    <source>
        <strain evidence="26">Treedump-2</strain>
        <tissue evidence="26">Whole body</tissue>
    </source>
</reference>
<dbReference type="SUPFAM" id="SSF63737">
    <property type="entry name" value="Leukotriene A4 hydrolase N-terminal domain"/>
    <property type="match status" value="2"/>
</dbReference>
<dbReference type="InterPro" id="IPR042097">
    <property type="entry name" value="Aminopeptidase_N-like_N_sf"/>
</dbReference>
<feature type="domain" description="ERAP1-like C-terminal" evidence="24">
    <location>
        <begin position="563"/>
        <end position="806"/>
    </location>
</feature>
<keyword evidence="27" id="KW-1185">Reference proteome</keyword>
<feature type="chain" id="PRO_5008269126" evidence="22">
    <location>
        <begin position="22"/>
        <end position="1746"/>
    </location>
</feature>
<keyword evidence="17" id="KW-0325">Glycoprotein</keyword>
<evidence type="ECO:0000256" key="21">
    <source>
        <dbReference type="PIRSR" id="PIRSR634016-4"/>
    </source>
</evidence>
<evidence type="ECO:0000256" key="7">
    <source>
        <dbReference type="ARBA" id="ARBA00022670"/>
    </source>
</evidence>
<dbReference type="FunFam" id="2.60.40.1730:FF:000001">
    <property type="entry name" value="Leucyl-cystinyl aminopeptidase"/>
    <property type="match status" value="1"/>
</dbReference>
<dbReference type="Pfam" id="PF17900">
    <property type="entry name" value="Peptidase_M1_N"/>
    <property type="match status" value="2"/>
</dbReference>
<dbReference type="GO" id="GO:0098552">
    <property type="term" value="C:side of membrane"/>
    <property type="evidence" value="ECO:0007669"/>
    <property type="project" value="UniProtKB-KW"/>
</dbReference>
<evidence type="ECO:0000256" key="13">
    <source>
        <dbReference type="ARBA" id="ARBA00022968"/>
    </source>
</evidence>
<keyword evidence="16" id="KW-0472">Membrane</keyword>
<feature type="domain" description="Peptidase M1 membrane alanine aminopeptidase" evidence="23">
    <location>
        <begin position="1143"/>
        <end position="1369"/>
    </location>
</feature>
<keyword evidence="11" id="KW-0378">Hydrolase</keyword>
<comment type="subcellular location">
    <subcellularLocation>
        <location evidence="2">Cell membrane</location>
        <topology evidence="2">Lipid-anchor</topology>
        <topology evidence="2">GPI-anchor</topology>
    </subcellularLocation>
    <subcellularLocation>
        <location evidence="1">Membrane</location>
        <topology evidence="1">Single-pass type II membrane protein</topology>
    </subcellularLocation>
</comment>
<feature type="domain" description="Aminopeptidase N-like N-terminal" evidence="25">
    <location>
        <begin position="918"/>
        <end position="1106"/>
    </location>
</feature>
<evidence type="ECO:0000256" key="2">
    <source>
        <dbReference type="ARBA" id="ARBA00004609"/>
    </source>
</evidence>
<keyword evidence="8" id="KW-0812">Transmembrane</keyword>
<dbReference type="Pfam" id="PF11838">
    <property type="entry name" value="ERAP1_C"/>
    <property type="match status" value="2"/>
</dbReference>
<protein>
    <submittedName>
        <fullName evidence="26">Thyrotropin-releasing hormone-degrading ectoenzyme</fullName>
    </submittedName>
</protein>
<evidence type="ECO:0000256" key="1">
    <source>
        <dbReference type="ARBA" id="ARBA00004606"/>
    </source>
</evidence>
<evidence type="ECO:0000256" key="5">
    <source>
        <dbReference type="ARBA" id="ARBA00022475"/>
    </source>
</evidence>
<evidence type="ECO:0000259" key="25">
    <source>
        <dbReference type="Pfam" id="PF17900"/>
    </source>
</evidence>
<evidence type="ECO:0000256" key="9">
    <source>
        <dbReference type="ARBA" id="ARBA00022723"/>
    </source>
</evidence>